<gene>
    <name evidence="1" type="ORF">S12H4_42701</name>
</gene>
<comment type="caution">
    <text evidence="1">The sequence shown here is derived from an EMBL/GenBank/DDBJ whole genome shotgun (WGS) entry which is preliminary data.</text>
</comment>
<sequence>MNLLQENIFWDIAGKTISDFAPIVGVENCINWAMEGGGVLAAGTPSTTLPEDG</sequence>
<name>X1UDL4_9ZZZZ</name>
<protein>
    <submittedName>
        <fullName evidence="1">Uncharacterized protein</fullName>
    </submittedName>
</protein>
<accession>X1UDL4</accession>
<organism evidence="1">
    <name type="scientific">marine sediment metagenome</name>
    <dbReference type="NCBI Taxonomy" id="412755"/>
    <lineage>
        <taxon>unclassified sequences</taxon>
        <taxon>metagenomes</taxon>
        <taxon>ecological metagenomes</taxon>
    </lineage>
</organism>
<dbReference type="EMBL" id="BARW01026154">
    <property type="protein sequence ID" value="GAJ15584.1"/>
    <property type="molecule type" value="Genomic_DNA"/>
</dbReference>
<proteinExistence type="predicted"/>
<reference evidence="1" key="1">
    <citation type="journal article" date="2014" name="Front. Microbiol.">
        <title>High frequency of phylogenetically diverse reductive dehalogenase-homologous genes in deep subseafloor sedimentary metagenomes.</title>
        <authorList>
            <person name="Kawai M."/>
            <person name="Futagami T."/>
            <person name="Toyoda A."/>
            <person name="Takaki Y."/>
            <person name="Nishi S."/>
            <person name="Hori S."/>
            <person name="Arai W."/>
            <person name="Tsubouchi T."/>
            <person name="Morono Y."/>
            <person name="Uchiyama I."/>
            <person name="Ito T."/>
            <person name="Fujiyama A."/>
            <person name="Inagaki F."/>
            <person name="Takami H."/>
        </authorList>
    </citation>
    <scope>NUCLEOTIDE SEQUENCE</scope>
    <source>
        <strain evidence="1">Expedition CK06-06</strain>
    </source>
</reference>
<dbReference type="AlphaFoldDB" id="X1UDL4"/>
<evidence type="ECO:0000313" key="1">
    <source>
        <dbReference type="EMBL" id="GAJ15584.1"/>
    </source>
</evidence>